<dbReference type="Proteomes" id="UP000305067">
    <property type="component" value="Unassembled WGS sequence"/>
</dbReference>
<dbReference type="SUPFAM" id="SSF52402">
    <property type="entry name" value="Adenine nucleotide alpha hydrolases-like"/>
    <property type="match status" value="1"/>
</dbReference>
<dbReference type="AlphaFoldDB" id="A0A5C3R7J6"/>
<dbReference type="Gene3D" id="3.40.50.620">
    <property type="entry name" value="HUPs"/>
    <property type="match status" value="1"/>
</dbReference>
<reference evidence="9 10" key="1">
    <citation type="journal article" date="2019" name="Nat. Ecol. Evol.">
        <title>Megaphylogeny resolves global patterns of mushroom evolution.</title>
        <authorList>
            <person name="Varga T."/>
            <person name="Krizsan K."/>
            <person name="Foldi C."/>
            <person name="Dima B."/>
            <person name="Sanchez-Garcia M."/>
            <person name="Sanchez-Ramirez S."/>
            <person name="Szollosi G.J."/>
            <person name="Szarkandi J.G."/>
            <person name="Papp V."/>
            <person name="Albert L."/>
            <person name="Andreopoulos W."/>
            <person name="Angelini C."/>
            <person name="Antonin V."/>
            <person name="Barry K.W."/>
            <person name="Bougher N.L."/>
            <person name="Buchanan P."/>
            <person name="Buyck B."/>
            <person name="Bense V."/>
            <person name="Catcheside P."/>
            <person name="Chovatia M."/>
            <person name="Cooper J."/>
            <person name="Damon W."/>
            <person name="Desjardin D."/>
            <person name="Finy P."/>
            <person name="Geml J."/>
            <person name="Haridas S."/>
            <person name="Hughes K."/>
            <person name="Justo A."/>
            <person name="Karasinski D."/>
            <person name="Kautmanova I."/>
            <person name="Kiss B."/>
            <person name="Kocsube S."/>
            <person name="Kotiranta H."/>
            <person name="LaButti K.M."/>
            <person name="Lechner B.E."/>
            <person name="Liimatainen K."/>
            <person name="Lipzen A."/>
            <person name="Lukacs Z."/>
            <person name="Mihaltcheva S."/>
            <person name="Morgado L.N."/>
            <person name="Niskanen T."/>
            <person name="Noordeloos M.E."/>
            <person name="Ohm R.A."/>
            <person name="Ortiz-Santana B."/>
            <person name="Ovrebo C."/>
            <person name="Racz N."/>
            <person name="Riley R."/>
            <person name="Savchenko A."/>
            <person name="Shiryaev A."/>
            <person name="Soop K."/>
            <person name="Spirin V."/>
            <person name="Szebenyi C."/>
            <person name="Tomsovsky M."/>
            <person name="Tulloss R.E."/>
            <person name="Uehling J."/>
            <person name="Grigoriev I.V."/>
            <person name="Vagvolgyi C."/>
            <person name="Papp T."/>
            <person name="Martin F.M."/>
            <person name="Miettinen O."/>
            <person name="Hibbett D.S."/>
            <person name="Nagy L.G."/>
        </authorList>
    </citation>
    <scope>NUCLEOTIDE SEQUENCE [LARGE SCALE GENOMIC DNA]</scope>
    <source>
        <strain evidence="9 10">CBS 309.79</strain>
    </source>
</reference>
<dbReference type="InterPro" id="IPR012795">
    <property type="entry name" value="tRNA_Ile_lys_synt_N"/>
</dbReference>
<evidence type="ECO:0000256" key="1">
    <source>
        <dbReference type="ARBA" id="ARBA00013267"/>
    </source>
</evidence>
<evidence type="ECO:0000313" key="9">
    <source>
        <dbReference type="EMBL" id="TFL07334.1"/>
    </source>
</evidence>
<dbReference type="EMBL" id="ML178814">
    <property type="protein sequence ID" value="TFL07334.1"/>
    <property type="molecule type" value="Genomic_DNA"/>
</dbReference>
<dbReference type="Pfam" id="PF01171">
    <property type="entry name" value="ATP_bind_3"/>
    <property type="match status" value="1"/>
</dbReference>
<gene>
    <name evidence="9" type="ORF">BDV98DRAFT_497566</name>
</gene>
<dbReference type="EC" id="6.3.4.19" evidence="1"/>
<dbReference type="OrthoDB" id="434144at2759"/>
<dbReference type="InterPro" id="IPR014729">
    <property type="entry name" value="Rossmann-like_a/b/a_fold"/>
</dbReference>
<keyword evidence="3" id="KW-0819">tRNA processing</keyword>
<protein>
    <recommendedName>
        <fullName evidence="1">tRNA(Ile)-lysidine synthetase</fullName>
        <ecNumber evidence="1">6.3.4.19</ecNumber>
    </recommendedName>
</protein>
<evidence type="ECO:0000256" key="7">
    <source>
        <dbReference type="SAM" id="MobiDB-lite"/>
    </source>
</evidence>
<dbReference type="GO" id="GO:0032267">
    <property type="term" value="F:tRNA(Ile)-lysidine synthase activity"/>
    <property type="evidence" value="ECO:0007669"/>
    <property type="project" value="UniProtKB-EC"/>
</dbReference>
<proteinExistence type="inferred from homology"/>
<organism evidence="9 10">
    <name type="scientific">Pterulicium gracile</name>
    <dbReference type="NCBI Taxonomy" id="1884261"/>
    <lineage>
        <taxon>Eukaryota</taxon>
        <taxon>Fungi</taxon>
        <taxon>Dikarya</taxon>
        <taxon>Basidiomycota</taxon>
        <taxon>Agaricomycotina</taxon>
        <taxon>Agaricomycetes</taxon>
        <taxon>Agaricomycetidae</taxon>
        <taxon>Agaricales</taxon>
        <taxon>Pleurotineae</taxon>
        <taxon>Pterulaceae</taxon>
        <taxon>Pterulicium</taxon>
    </lineage>
</organism>
<name>A0A5C3R7J6_9AGAR</name>
<evidence type="ECO:0000256" key="3">
    <source>
        <dbReference type="ARBA" id="ARBA00022694"/>
    </source>
</evidence>
<keyword evidence="5" id="KW-0067">ATP-binding</keyword>
<accession>A0A5C3R7J6</accession>
<evidence type="ECO:0000256" key="2">
    <source>
        <dbReference type="ARBA" id="ARBA00022598"/>
    </source>
</evidence>
<dbReference type="HAMAP" id="MF_01161">
    <property type="entry name" value="tRNA_Ile_lys_synt"/>
    <property type="match status" value="1"/>
</dbReference>
<keyword evidence="2" id="KW-0436">Ligase</keyword>
<evidence type="ECO:0000256" key="4">
    <source>
        <dbReference type="ARBA" id="ARBA00022741"/>
    </source>
</evidence>
<dbReference type="PANTHER" id="PTHR43033">
    <property type="entry name" value="TRNA(ILE)-LYSIDINE SYNTHASE-RELATED"/>
    <property type="match status" value="1"/>
</dbReference>
<dbReference type="GO" id="GO:0005524">
    <property type="term" value="F:ATP binding"/>
    <property type="evidence" value="ECO:0007669"/>
    <property type="project" value="UniProtKB-KW"/>
</dbReference>
<evidence type="ECO:0000313" key="10">
    <source>
        <dbReference type="Proteomes" id="UP000305067"/>
    </source>
</evidence>
<evidence type="ECO:0000256" key="5">
    <source>
        <dbReference type="ARBA" id="ARBA00022840"/>
    </source>
</evidence>
<dbReference type="NCBIfam" id="TIGR02432">
    <property type="entry name" value="lysidine_TilS_N"/>
    <property type="match status" value="1"/>
</dbReference>
<dbReference type="PANTHER" id="PTHR43033:SF1">
    <property type="entry name" value="TRNA(ILE)-LYSIDINE SYNTHASE-RELATED"/>
    <property type="match status" value="1"/>
</dbReference>
<dbReference type="InterPro" id="IPR012094">
    <property type="entry name" value="tRNA_Ile_lys_synt"/>
</dbReference>
<dbReference type="InterPro" id="IPR011063">
    <property type="entry name" value="TilS/TtcA_N"/>
</dbReference>
<comment type="catalytic activity">
    <reaction evidence="6">
        <text>cytidine(34) in tRNA(Ile2) + L-lysine + ATP = lysidine(34) in tRNA(Ile2) + AMP + diphosphate + H(+)</text>
        <dbReference type="Rhea" id="RHEA:43744"/>
        <dbReference type="Rhea" id="RHEA-COMP:10625"/>
        <dbReference type="Rhea" id="RHEA-COMP:10670"/>
        <dbReference type="ChEBI" id="CHEBI:15378"/>
        <dbReference type="ChEBI" id="CHEBI:30616"/>
        <dbReference type="ChEBI" id="CHEBI:32551"/>
        <dbReference type="ChEBI" id="CHEBI:33019"/>
        <dbReference type="ChEBI" id="CHEBI:82748"/>
        <dbReference type="ChEBI" id="CHEBI:83665"/>
        <dbReference type="ChEBI" id="CHEBI:456215"/>
        <dbReference type="EC" id="6.3.4.19"/>
    </reaction>
</comment>
<feature type="region of interest" description="Disordered" evidence="7">
    <location>
        <begin position="243"/>
        <end position="268"/>
    </location>
</feature>
<dbReference type="STRING" id="1884261.A0A5C3R7J6"/>
<evidence type="ECO:0000259" key="8">
    <source>
        <dbReference type="Pfam" id="PF01171"/>
    </source>
</evidence>
<sequence>MSKVITNAEFRAALARCVPPSGWKETIAVAFSGGIDSTCLLYLLHCSLSDGPSDTPNKFPKIVRSFTVNHDLQQASTTMATHCEQFAAKLGIEHSTVRIQWGQHQYPPRPPEQNYETVARDARYHALFSRMQSSSTETIAFGHHADDQVETALMRLLRGSSLLGASGMRPCRRWGMGTTSKSPLTYTGVAGMSNWIVRPFLGFSKDRLLATCEEHGLVYIKDKSNFQPDLTLRNAIRAQLTRGSDGLSPPIVSEKTQPQLNDPPLQTAPAQQLSDVHKAMQKLAPWGPADKEELRAAVAQLQERMGEVNLEVDKILASCRLPSPVGTLLLSSAELSKQLFDPMVSNAFVFRALRYVSPHPWGSLQAESFRSGDAIRRILKCIGDHRGTASFSVGSGVLWTPVLAADDNSGRIKSLPKSDPPPAGYSRAWIASRMPIYRNHPSPAIDVTEKVIQALPASSDVEILFDYRYQVRVRTGQLPDEVLQPMREGGSFKLEVNSYSKWFFPSVVWRHGHHDVRFLPSIVDGSGLDAQSLSFVQSPAVKCLQVATDSWLSASWVRPISSL</sequence>
<keyword evidence="10" id="KW-1185">Reference proteome</keyword>
<dbReference type="CDD" id="cd01992">
    <property type="entry name" value="TilS_N"/>
    <property type="match status" value="1"/>
</dbReference>
<evidence type="ECO:0000256" key="6">
    <source>
        <dbReference type="ARBA" id="ARBA00048539"/>
    </source>
</evidence>
<dbReference type="GO" id="GO:0008033">
    <property type="term" value="P:tRNA processing"/>
    <property type="evidence" value="ECO:0007669"/>
    <property type="project" value="UniProtKB-KW"/>
</dbReference>
<keyword evidence="4" id="KW-0547">Nucleotide-binding</keyword>
<feature type="domain" description="tRNA(Ile)-lysidine/2-thiocytidine synthase N-terminal" evidence="8">
    <location>
        <begin position="27"/>
        <end position="238"/>
    </location>
</feature>